<dbReference type="GO" id="GO:0019814">
    <property type="term" value="C:immunoglobulin complex"/>
    <property type="evidence" value="ECO:0007669"/>
    <property type="project" value="UniProtKB-KW"/>
</dbReference>
<accession>A0A3B3DYZ9</accession>
<dbReference type="GO" id="GO:0002250">
    <property type="term" value="P:adaptive immune response"/>
    <property type="evidence" value="ECO:0007669"/>
    <property type="project" value="UniProtKB-KW"/>
</dbReference>
<dbReference type="InterPro" id="IPR013106">
    <property type="entry name" value="Ig_V-set"/>
</dbReference>
<reference evidence="6" key="1">
    <citation type="submission" date="2025-08" db="UniProtKB">
        <authorList>
            <consortium name="Ensembl"/>
        </authorList>
    </citation>
    <scope>IDENTIFICATION</scope>
</reference>
<dbReference type="Proteomes" id="UP000261560">
    <property type="component" value="Unplaced"/>
</dbReference>
<dbReference type="InterPro" id="IPR003599">
    <property type="entry name" value="Ig_sub"/>
</dbReference>
<dbReference type="CDD" id="cd04981">
    <property type="entry name" value="IgV_H"/>
    <property type="match status" value="1"/>
</dbReference>
<evidence type="ECO:0000313" key="6">
    <source>
        <dbReference type="Ensembl" id="ENSOMEP00000035151.1"/>
    </source>
</evidence>
<dbReference type="InterPro" id="IPR013783">
    <property type="entry name" value="Ig-like_fold"/>
</dbReference>
<dbReference type="Gene3D" id="2.60.40.10">
    <property type="entry name" value="Immunoglobulins"/>
    <property type="match status" value="1"/>
</dbReference>
<reference evidence="6" key="2">
    <citation type="submission" date="2025-09" db="UniProtKB">
        <authorList>
            <consortium name="Ensembl"/>
        </authorList>
    </citation>
    <scope>IDENTIFICATION</scope>
</reference>
<feature type="transmembrane region" description="Helical" evidence="4">
    <location>
        <begin position="162"/>
        <end position="183"/>
    </location>
</feature>
<evidence type="ECO:0000259" key="5">
    <source>
        <dbReference type="PROSITE" id="PS50835"/>
    </source>
</evidence>
<keyword evidence="1" id="KW-0391">Immunity</keyword>
<dbReference type="AlphaFoldDB" id="A0A3B3DYZ9"/>
<dbReference type="SMART" id="SM00406">
    <property type="entry name" value="IGv"/>
    <property type="match status" value="1"/>
</dbReference>
<dbReference type="InterPro" id="IPR050199">
    <property type="entry name" value="IgHV"/>
</dbReference>
<dbReference type="SMART" id="SM00409">
    <property type="entry name" value="IG"/>
    <property type="match status" value="1"/>
</dbReference>
<keyword evidence="2" id="KW-1064">Adaptive immunity</keyword>
<dbReference type="PROSITE" id="PS50835">
    <property type="entry name" value="IG_LIKE"/>
    <property type="match status" value="1"/>
</dbReference>
<evidence type="ECO:0000256" key="1">
    <source>
        <dbReference type="ARBA" id="ARBA00022859"/>
    </source>
</evidence>
<evidence type="ECO:0000313" key="7">
    <source>
        <dbReference type="Proteomes" id="UP000261560"/>
    </source>
</evidence>
<name>A0A3B3DYZ9_ORYME</name>
<protein>
    <recommendedName>
        <fullName evidence="5">Ig-like domain-containing protein</fullName>
    </recommendedName>
</protein>
<dbReference type="PaxDb" id="30732-ENSOMEP00000035151"/>
<dbReference type="InterPro" id="IPR007110">
    <property type="entry name" value="Ig-like_dom"/>
</dbReference>
<dbReference type="InterPro" id="IPR036179">
    <property type="entry name" value="Ig-like_dom_sf"/>
</dbReference>
<keyword evidence="7" id="KW-1185">Reference proteome</keyword>
<keyword evidence="4" id="KW-0472">Membrane</keyword>
<keyword evidence="4" id="KW-0812">Transmembrane</keyword>
<feature type="domain" description="Ig-like" evidence="5">
    <location>
        <begin position="11"/>
        <end position="107"/>
    </location>
</feature>
<keyword evidence="3" id="KW-1280">Immunoglobulin</keyword>
<sequence>MCPVRWSQFVDGVTLTESGPVVKRPGESHKLTCSASGFTFSSYYMSWIRQAPGKGLEWIAYIHIYSSPIHYSQSVQGRFSISRDDSSSKVYLQMNSLRTEDTAVYYCARRDTVRDIMRTVVQKVLPLFSLLSHECQTDADYVKQFCGDNVMEMYNFCHTFNISMTTILVFGFSKVFLFLIKIAKTPKTIKQR</sequence>
<dbReference type="PANTHER" id="PTHR23266">
    <property type="entry name" value="IMMUNOGLOBULIN HEAVY CHAIN"/>
    <property type="match status" value="1"/>
</dbReference>
<organism evidence="6 7">
    <name type="scientific">Oryzias melastigma</name>
    <name type="common">Marine medaka</name>
    <dbReference type="NCBI Taxonomy" id="30732"/>
    <lineage>
        <taxon>Eukaryota</taxon>
        <taxon>Metazoa</taxon>
        <taxon>Chordata</taxon>
        <taxon>Craniata</taxon>
        <taxon>Vertebrata</taxon>
        <taxon>Euteleostomi</taxon>
        <taxon>Actinopterygii</taxon>
        <taxon>Neopterygii</taxon>
        <taxon>Teleostei</taxon>
        <taxon>Neoteleostei</taxon>
        <taxon>Acanthomorphata</taxon>
        <taxon>Ovalentaria</taxon>
        <taxon>Atherinomorphae</taxon>
        <taxon>Beloniformes</taxon>
        <taxon>Adrianichthyidae</taxon>
        <taxon>Oryziinae</taxon>
        <taxon>Oryzias</taxon>
    </lineage>
</organism>
<dbReference type="Ensembl" id="ENSOMET00000029816.1">
    <property type="protein sequence ID" value="ENSOMEP00000035151.1"/>
    <property type="gene ID" value="ENSOMEG00000022215.1"/>
</dbReference>
<dbReference type="GO" id="GO:0005576">
    <property type="term" value="C:extracellular region"/>
    <property type="evidence" value="ECO:0007669"/>
    <property type="project" value="UniProtKB-ARBA"/>
</dbReference>
<dbReference type="STRING" id="30732.ENSOMEP00000035151"/>
<evidence type="ECO:0000256" key="3">
    <source>
        <dbReference type="ARBA" id="ARBA00043265"/>
    </source>
</evidence>
<proteinExistence type="predicted"/>
<dbReference type="SUPFAM" id="SSF48726">
    <property type="entry name" value="Immunoglobulin"/>
    <property type="match status" value="1"/>
</dbReference>
<dbReference type="FunFam" id="2.60.40.10:FF:002052">
    <property type="entry name" value="Ig heavy chain V region MOO"/>
    <property type="match status" value="1"/>
</dbReference>
<dbReference type="OMA" id="LLSHECQ"/>
<dbReference type="Pfam" id="PF07686">
    <property type="entry name" value="V-set"/>
    <property type="match status" value="1"/>
</dbReference>
<dbReference type="GeneTree" id="ENSGT01150000286938"/>
<evidence type="ECO:0000256" key="4">
    <source>
        <dbReference type="SAM" id="Phobius"/>
    </source>
</evidence>
<evidence type="ECO:0000256" key="2">
    <source>
        <dbReference type="ARBA" id="ARBA00023130"/>
    </source>
</evidence>
<keyword evidence="4" id="KW-1133">Transmembrane helix</keyword>